<dbReference type="Proteomes" id="UP000013243">
    <property type="component" value="Chromosome"/>
</dbReference>
<evidence type="ECO:0000313" key="2">
    <source>
        <dbReference type="EMBL" id="ANP41673.1"/>
    </source>
</evidence>
<dbReference type="GO" id="GO:0004177">
    <property type="term" value="F:aminopeptidase activity"/>
    <property type="evidence" value="ECO:0007669"/>
    <property type="project" value="TreeGrafter"/>
</dbReference>
<organism evidence="2 3">
    <name type="scientific">Tritonibacter mobilis F1926</name>
    <dbReference type="NCBI Taxonomy" id="1265309"/>
    <lineage>
        <taxon>Bacteria</taxon>
        <taxon>Pseudomonadati</taxon>
        <taxon>Pseudomonadota</taxon>
        <taxon>Alphaproteobacteria</taxon>
        <taxon>Rhodobacterales</taxon>
        <taxon>Paracoccaceae</taxon>
        <taxon>Tritonibacter</taxon>
    </lineage>
</organism>
<dbReference type="InterPro" id="IPR016117">
    <property type="entry name" value="ArgJ-like_dom_sf"/>
</dbReference>
<sequence length="340" mass="34280">MKPGPRNLITDVAGLKVGNAQDARLKSGTTVLTADQPFTAAVHVMGGAPGTRETDLLAPDKTVQAVDALVLSGGSAFGLDACSGVVDGLRAMGRGFRLGPAIVPISPGAIIFDLLNGGDKDWAQNPYPALGRAALDNAGAEFALGSIGAGTGALTGMQKGGLGSASLVLESGHTVGALVVVNPIGSVTTPGERHFWAAPFEIDGEFGGLGPDPRAGLGRSLRSRKMEAMAELAGEAVSSEGANTTIAIVATDAVLTKAEAKRLATTAHDGMARAILPSHGPHDGDLVFAAATGAQPLNDPAVEMLALCHAGSLCLARAIARAVYKATPAEGDILPCWSEV</sequence>
<name>A0A1B1A514_9RHOB</name>
<evidence type="ECO:0000313" key="3">
    <source>
        <dbReference type="Proteomes" id="UP000013243"/>
    </source>
</evidence>
<dbReference type="AlphaFoldDB" id="A0A1B1A514"/>
<dbReference type="Pfam" id="PF03576">
    <property type="entry name" value="Peptidase_S58"/>
    <property type="match status" value="1"/>
</dbReference>
<accession>A0A1B1A514</accession>
<dbReference type="KEGG" id="rmb:K529_012915"/>
<proteinExistence type="inferred from homology"/>
<dbReference type="SUPFAM" id="SSF56266">
    <property type="entry name" value="DmpA/ArgJ-like"/>
    <property type="match status" value="1"/>
</dbReference>
<dbReference type="OrthoDB" id="9808347at2"/>
<dbReference type="PANTHER" id="PTHR36512:SF3">
    <property type="entry name" value="BLR5678 PROTEIN"/>
    <property type="match status" value="1"/>
</dbReference>
<dbReference type="RefSeq" id="WP_046002752.1">
    <property type="nucleotide sequence ID" value="NZ_CP015230.1"/>
</dbReference>
<dbReference type="GeneID" id="28250751"/>
<evidence type="ECO:0000256" key="1">
    <source>
        <dbReference type="ARBA" id="ARBA00007068"/>
    </source>
</evidence>
<comment type="similarity">
    <text evidence="1">Belongs to the peptidase S58 family.</text>
</comment>
<gene>
    <name evidence="2" type="ORF">K529_012915</name>
</gene>
<dbReference type="PANTHER" id="PTHR36512">
    <property type="entry name" value="D-AMINOPEPTIDASE"/>
    <property type="match status" value="1"/>
</dbReference>
<dbReference type="InterPro" id="IPR005321">
    <property type="entry name" value="Peptidase_S58_DmpA"/>
</dbReference>
<dbReference type="Gene3D" id="3.60.70.12">
    <property type="entry name" value="L-amino peptidase D-ALA esterase/amidase"/>
    <property type="match status" value="1"/>
</dbReference>
<reference evidence="2 3" key="1">
    <citation type="journal article" date="2016" name="ISME J.">
        <title>Global occurrence and heterogeneity of the Roseobacter-clade species Ruegeria mobilis.</title>
        <authorList>
            <person name="Sonnenschein E."/>
            <person name="Gram L."/>
        </authorList>
    </citation>
    <scope>NUCLEOTIDE SEQUENCE [LARGE SCALE GENOMIC DNA]</scope>
    <source>
        <strain evidence="2 3">F1926</strain>
    </source>
</reference>
<dbReference type="EMBL" id="CP015230">
    <property type="protein sequence ID" value="ANP41673.1"/>
    <property type="molecule type" value="Genomic_DNA"/>
</dbReference>
<dbReference type="CDD" id="cd02252">
    <property type="entry name" value="nylC_like"/>
    <property type="match status" value="1"/>
</dbReference>
<protein>
    <submittedName>
        <fullName evidence="2">Peptidase T4</fullName>
    </submittedName>
</protein>